<reference evidence="1 2" key="1">
    <citation type="submission" date="2016-10" db="EMBL/GenBank/DDBJ databases">
        <authorList>
            <person name="de Groot N.N."/>
        </authorList>
    </citation>
    <scope>NUCLEOTIDE SEQUENCE [LARGE SCALE GENOMIC DNA]</scope>
    <source>
        <strain evidence="1 2">CGMCC 4.2022</strain>
    </source>
</reference>
<accession>A0A1H0MCD7</accession>
<keyword evidence="2" id="KW-1185">Reference proteome</keyword>
<dbReference type="RefSeq" id="WP_176930465.1">
    <property type="nucleotide sequence ID" value="NZ_FNIE01000012.1"/>
</dbReference>
<evidence type="ECO:0000313" key="1">
    <source>
        <dbReference type="EMBL" id="SDO78017.1"/>
    </source>
</evidence>
<dbReference type="Proteomes" id="UP000199341">
    <property type="component" value="Unassembled WGS sequence"/>
</dbReference>
<proteinExistence type="predicted"/>
<dbReference type="EMBL" id="FNIE01000012">
    <property type="protein sequence ID" value="SDO78017.1"/>
    <property type="molecule type" value="Genomic_DNA"/>
</dbReference>
<evidence type="ECO:0000313" key="2">
    <source>
        <dbReference type="Proteomes" id="UP000199341"/>
    </source>
</evidence>
<organism evidence="1 2">
    <name type="scientific">Actinacidiphila guanduensis</name>
    <dbReference type="NCBI Taxonomy" id="310781"/>
    <lineage>
        <taxon>Bacteria</taxon>
        <taxon>Bacillati</taxon>
        <taxon>Actinomycetota</taxon>
        <taxon>Actinomycetes</taxon>
        <taxon>Kitasatosporales</taxon>
        <taxon>Streptomycetaceae</taxon>
        <taxon>Actinacidiphila</taxon>
    </lineage>
</organism>
<protein>
    <submittedName>
        <fullName evidence="1">Uncharacterized protein</fullName>
    </submittedName>
</protein>
<dbReference type="AlphaFoldDB" id="A0A1H0MCD7"/>
<name>A0A1H0MCD7_9ACTN</name>
<gene>
    <name evidence="1" type="ORF">SAMN05216259_112152</name>
</gene>
<sequence>MSRTRKMTAAAVAVAAAGLAWNGRGWLVYMWVRWRESKEGTVKEVQAK</sequence>